<evidence type="ECO:0000256" key="1">
    <source>
        <dbReference type="SAM" id="Phobius"/>
    </source>
</evidence>
<evidence type="ECO:0000313" key="2">
    <source>
        <dbReference type="EMBL" id="KHM51906.1"/>
    </source>
</evidence>
<feature type="transmembrane region" description="Helical" evidence="1">
    <location>
        <begin position="58"/>
        <end position="76"/>
    </location>
</feature>
<evidence type="ECO:0000313" key="3">
    <source>
        <dbReference type="Proteomes" id="UP000030993"/>
    </source>
</evidence>
<reference evidence="2 3" key="1">
    <citation type="journal article" date="2013" name="PLoS ONE">
        <title>Identification and characterization of three novel lipases belonging to families II and V from Anaerovibrio lipolyticus 5ST.</title>
        <authorList>
            <person name="Prive F."/>
            <person name="Kaderbhai N.N."/>
            <person name="Girdwood S."/>
            <person name="Worgan H.J."/>
            <person name="Pinloche E."/>
            <person name="Scollan N.D."/>
            <person name="Huws S.A."/>
            <person name="Newbold C.J."/>
        </authorList>
    </citation>
    <scope>NUCLEOTIDE SEQUENCE [LARGE SCALE GENOMIC DNA]</scope>
    <source>
        <strain evidence="2 3">5S</strain>
    </source>
</reference>
<protein>
    <submittedName>
        <fullName evidence="2">Uncharacterized protein</fullName>
    </submittedName>
</protein>
<dbReference type="RefSeq" id="WP_039208871.1">
    <property type="nucleotide sequence ID" value="NZ_JSCE01000162.1"/>
</dbReference>
<name>A0A0B2JZ71_9FIRM</name>
<organism evidence="2 3">
    <name type="scientific">Anaerovibrio lipolyticus</name>
    <dbReference type="NCBI Taxonomy" id="82374"/>
    <lineage>
        <taxon>Bacteria</taxon>
        <taxon>Bacillati</taxon>
        <taxon>Bacillota</taxon>
        <taxon>Negativicutes</taxon>
        <taxon>Selenomonadales</taxon>
        <taxon>Selenomonadaceae</taxon>
        <taxon>Anaerovibrio</taxon>
    </lineage>
</organism>
<dbReference type="AlphaFoldDB" id="A0A0B2JZ71"/>
<keyword evidence="1" id="KW-0812">Transmembrane</keyword>
<keyword evidence="1" id="KW-0472">Membrane</keyword>
<keyword evidence="3" id="KW-1185">Reference proteome</keyword>
<accession>A0A0B2JZ71</accession>
<comment type="caution">
    <text evidence="2">The sequence shown here is derived from an EMBL/GenBank/DDBJ whole genome shotgun (WGS) entry which is preliminary data.</text>
</comment>
<dbReference type="Proteomes" id="UP000030993">
    <property type="component" value="Unassembled WGS sequence"/>
</dbReference>
<gene>
    <name evidence="2" type="ORF">NZ47_07925</name>
</gene>
<dbReference type="EMBL" id="JSCE01000162">
    <property type="protein sequence ID" value="KHM51906.1"/>
    <property type="molecule type" value="Genomic_DNA"/>
</dbReference>
<keyword evidence="1" id="KW-1133">Transmembrane helix</keyword>
<feature type="transmembrane region" description="Helical" evidence="1">
    <location>
        <begin position="21"/>
        <end position="46"/>
    </location>
</feature>
<proteinExistence type="predicted"/>
<sequence>MFTTILEIIAKIRHIWANMTLFNIELIVIFFLYEITWVTTILGVAIWFFDISLDTKEFIIWVAAGTLMDVLIPTPGQTYRSFKRLFILKFLAWIYKKRHFNSTSSIDALANYYQNLSKAVLQKYYNPKDDDEINNQKLKLCIVDKIRDDKLPTEKEEAICNKLNLLEQYDFSKKFDKIFEEYKKEMRKLK</sequence>